<reference evidence="1 2" key="1">
    <citation type="submission" date="2020-10" db="EMBL/GenBank/DDBJ databases">
        <title>Streptomyces ferrugineus complate genome analysis.</title>
        <authorList>
            <person name="Anwar N."/>
        </authorList>
    </citation>
    <scope>NUCLEOTIDE SEQUENCE [LARGE SCALE GENOMIC DNA]</scope>
    <source>
        <strain evidence="1 2">CCTCC AA2014009</strain>
    </source>
</reference>
<dbReference type="Proteomes" id="UP000594205">
    <property type="component" value="Chromosome"/>
</dbReference>
<dbReference type="EMBL" id="CP063373">
    <property type="protein sequence ID" value="QOV38687.1"/>
    <property type="molecule type" value="Genomic_DNA"/>
</dbReference>
<protein>
    <submittedName>
        <fullName evidence="1">Uncharacterized protein</fullName>
    </submittedName>
</protein>
<proteinExistence type="predicted"/>
<organism evidence="1 2">
    <name type="scientific">Streptomyces ferrugineus</name>
    <dbReference type="NCBI Taxonomy" id="1413221"/>
    <lineage>
        <taxon>Bacteria</taxon>
        <taxon>Bacillati</taxon>
        <taxon>Actinomycetota</taxon>
        <taxon>Actinomycetes</taxon>
        <taxon>Kitasatosporales</taxon>
        <taxon>Streptomycetaceae</taxon>
        <taxon>Streptomyces</taxon>
    </lineage>
</organism>
<evidence type="ECO:0000313" key="1">
    <source>
        <dbReference type="EMBL" id="QOV38687.1"/>
    </source>
</evidence>
<accession>A0A7M2SQN8</accession>
<dbReference type="AlphaFoldDB" id="A0A7M2SQN8"/>
<name>A0A7M2SQN8_9ACTN</name>
<gene>
    <name evidence="1" type="ORF">IM697_10080</name>
</gene>
<dbReference type="KEGG" id="sfeu:IM697_10080"/>
<sequence length="66" mass="7311">MKTTMDPPVTLGLPLGNPGPPDDCGVCQALAHQRAEAAGRGDLSRMSDINIEIRNHHEPRRMRRRP</sequence>
<evidence type="ECO:0000313" key="2">
    <source>
        <dbReference type="Proteomes" id="UP000594205"/>
    </source>
</evidence>
<keyword evidence="2" id="KW-1185">Reference proteome</keyword>
<dbReference type="RefSeq" id="WP_194046720.1">
    <property type="nucleotide sequence ID" value="NZ_CP063373.1"/>
</dbReference>